<evidence type="ECO:0000256" key="1">
    <source>
        <dbReference type="ARBA" id="ARBA00023125"/>
    </source>
</evidence>
<protein>
    <submittedName>
        <fullName evidence="3">Uncharacterized protein</fullName>
    </submittedName>
</protein>
<feature type="region of interest" description="Disordered" evidence="2">
    <location>
        <begin position="1"/>
        <end position="72"/>
    </location>
</feature>
<feature type="compositionally biased region" description="Polar residues" evidence="2">
    <location>
        <begin position="31"/>
        <end position="44"/>
    </location>
</feature>
<dbReference type="SUPFAM" id="SSF56349">
    <property type="entry name" value="DNA breaking-rejoining enzymes"/>
    <property type="match status" value="1"/>
</dbReference>
<dbReference type="PANTHER" id="PTHR35617">
    <property type="entry name" value="PHAGE_INTEGRASE DOMAIN-CONTAINING PROTEIN"/>
    <property type="match status" value="1"/>
</dbReference>
<dbReference type="PANTHER" id="PTHR35617:SF3">
    <property type="entry name" value="CORE-BINDING (CB) DOMAIN-CONTAINING PROTEIN"/>
    <property type="match status" value="1"/>
</dbReference>
<feature type="region of interest" description="Disordered" evidence="2">
    <location>
        <begin position="263"/>
        <end position="317"/>
    </location>
</feature>
<feature type="compositionally biased region" description="Basic and acidic residues" evidence="2">
    <location>
        <begin position="1"/>
        <end position="15"/>
    </location>
</feature>
<proteinExistence type="predicted"/>
<dbReference type="Proteomes" id="UP001162164">
    <property type="component" value="Unassembled WGS sequence"/>
</dbReference>
<dbReference type="Gene3D" id="1.10.150.130">
    <property type="match status" value="1"/>
</dbReference>
<feature type="compositionally biased region" description="Polar residues" evidence="2">
    <location>
        <begin position="263"/>
        <end position="287"/>
    </location>
</feature>
<name>A0ABQ9JSR7_9CUCU</name>
<comment type="caution">
    <text evidence="3">The sequence shown here is derived from an EMBL/GenBank/DDBJ whole genome shotgun (WGS) entry which is preliminary data.</text>
</comment>
<reference evidence="3" key="1">
    <citation type="journal article" date="2023" name="Insect Mol. Biol.">
        <title>Genome sequencing provides insights into the evolution of gene families encoding plant cell wall-degrading enzymes in longhorned beetles.</title>
        <authorList>
            <person name="Shin N.R."/>
            <person name="Okamura Y."/>
            <person name="Kirsch R."/>
            <person name="Pauchet Y."/>
        </authorList>
    </citation>
    <scope>NUCLEOTIDE SEQUENCE</scope>
    <source>
        <strain evidence="3">MMC_N1</strain>
    </source>
</reference>
<organism evidence="3 4">
    <name type="scientific">Molorchus minor</name>
    <dbReference type="NCBI Taxonomy" id="1323400"/>
    <lineage>
        <taxon>Eukaryota</taxon>
        <taxon>Metazoa</taxon>
        <taxon>Ecdysozoa</taxon>
        <taxon>Arthropoda</taxon>
        <taxon>Hexapoda</taxon>
        <taxon>Insecta</taxon>
        <taxon>Pterygota</taxon>
        <taxon>Neoptera</taxon>
        <taxon>Endopterygota</taxon>
        <taxon>Coleoptera</taxon>
        <taxon>Polyphaga</taxon>
        <taxon>Cucujiformia</taxon>
        <taxon>Chrysomeloidea</taxon>
        <taxon>Cerambycidae</taxon>
        <taxon>Lamiinae</taxon>
        <taxon>Monochamini</taxon>
        <taxon>Molorchus</taxon>
    </lineage>
</organism>
<dbReference type="EMBL" id="JAPWTJ010000262">
    <property type="protein sequence ID" value="KAJ8980422.1"/>
    <property type="molecule type" value="Genomic_DNA"/>
</dbReference>
<dbReference type="InterPro" id="IPR010998">
    <property type="entry name" value="Integrase_recombinase_N"/>
</dbReference>
<evidence type="ECO:0000256" key="2">
    <source>
        <dbReference type="SAM" id="MobiDB-lite"/>
    </source>
</evidence>
<feature type="compositionally biased region" description="Basic and acidic residues" evidence="2">
    <location>
        <begin position="306"/>
        <end position="317"/>
    </location>
</feature>
<dbReference type="InterPro" id="IPR011010">
    <property type="entry name" value="DNA_brk_join_enz"/>
</dbReference>
<evidence type="ECO:0000313" key="3">
    <source>
        <dbReference type="EMBL" id="KAJ8980422.1"/>
    </source>
</evidence>
<keyword evidence="1" id="KW-0238">DNA-binding</keyword>
<sequence length="714" mass="80084">MYARKSGLDEADHNARPASAQEPYLDDDDLTVNSTRQSLQNEAINSDMEESEPGPGENRENIDPENEPTVTGQNLGEDLLEILGNEPVQTAIQGPPVHDAIKVRWSEILKNGISEDIKLVMLNKHLVPENLPGLLIPKLNPEVTAALSSQVLKRDERLVQKQQQLVTSISAIGKAISLMIEKQRGDDREYIELLSNAGRLLCDFHHNETKIRRDLISINLNKDLRDTLTDAPIDQYLFGASLDERLKTAKILEKSSIELKPGSISNNEGSTGWTATRESPLSTTLSASAHHPTIQTEGAPGEPFEEAGRNSGRDVQEKDGEIPATTLAANEEPDFQWWLDNIGNAKNDIRADIYHLEIFSDASKTGWGAYCDGRKGWVFWTETEANYHINVLELKAAFFALRVDNTTALAYINKMGSVQYPVLNNVARSIWQWCESKNIFIYASYIKSKDNYEADAESRVKLSKETEWEINNSAFRDIRNTSSTVADDFPGSRNFILQALISGGVPDDALEICLASITNSTIQQYNTGLKLWWQFRKAKNLSLFSASVEEVLEFFTMMFKKGASFASLSFYRAALAQILNPSLTSDFRIRRFFKGAHSIRPTPAKYSHTWDPGIVLSYIKTMPEPLNLENLGYKLAILIALATGQRVQTLANIEVRNIISYDDRIEIKIPNRLKTSGRGIIQPTLILPYYNLDKNICPARAVLSYLEKTKILEE</sequence>
<accession>A0ABQ9JSR7</accession>
<dbReference type="CDD" id="cd09275">
    <property type="entry name" value="RNase_HI_RT_DIRS1"/>
    <property type="match status" value="1"/>
</dbReference>
<evidence type="ECO:0000313" key="4">
    <source>
        <dbReference type="Proteomes" id="UP001162164"/>
    </source>
</evidence>
<keyword evidence="4" id="KW-1185">Reference proteome</keyword>
<gene>
    <name evidence="3" type="ORF">NQ317_018814</name>
</gene>